<dbReference type="InterPro" id="IPR003115">
    <property type="entry name" value="ParB_N"/>
</dbReference>
<evidence type="ECO:0000256" key="1">
    <source>
        <dbReference type="SAM" id="MobiDB-lite"/>
    </source>
</evidence>
<dbReference type="SUPFAM" id="SSF109709">
    <property type="entry name" value="KorB DNA-binding domain-like"/>
    <property type="match status" value="1"/>
</dbReference>
<dbReference type="PANTHER" id="PTHR33375:SF1">
    <property type="entry name" value="CHROMOSOME-PARTITIONING PROTEIN PARB-RELATED"/>
    <property type="match status" value="1"/>
</dbReference>
<dbReference type="Pfam" id="PF07506">
    <property type="entry name" value="RepB"/>
    <property type="match status" value="1"/>
</dbReference>
<reference evidence="3 4" key="1">
    <citation type="submission" date="2023-09" db="EMBL/GenBank/DDBJ databases">
        <title>Thioclava shenzhenensis sp. nov., a multidrug resistant bacteria-antagonizing species isolated from coastal seawater.</title>
        <authorList>
            <person name="Long M."/>
        </authorList>
    </citation>
    <scope>NUCLEOTIDE SEQUENCE [LARGE SCALE GENOMIC DNA]</scope>
    <source>
        <strain evidence="3 4">FTW29</strain>
    </source>
</reference>
<dbReference type="InterPro" id="IPR036086">
    <property type="entry name" value="ParB/Sulfiredoxin_sf"/>
</dbReference>
<dbReference type="CDD" id="cd16411">
    <property type="entry name" value="ParB_N_like"/>
    <property type="match status" value="1"/>
</dbReference>
<dbReference type="PANTHER" id="PTHR33375">
    <property type="entry name" value="CHROMOSOME-PARTITIONING PROTEIN PARB-RELATED"/>
    <property type="match status" value="1"/>
</dbReference>
<feature type="compositionally biased region" description="Low complexity" evidence="1">
    <location>
        <begin position="209"/>
        <end position="221"/>
    </location>
</feature>
<keyword evidence="4" id="KW-1185">Reference proteome</keyword>
<dbReference type="Gene3D" id="1.10.10.2830">
    <property type="match status" value="1"/>
</dbReference>
<dbReference type="Gene3D" id="3.90.1530.30">
    <property type="match status" value="1"/>
</dbReference>
<feature type="region of interest" description="Disordered" evidence="1">
    <location>
        <begin position="207"/>
        <end position="228"/>
    </location>
</feature>
<gene>
    <name evidence="3" type="ORF">RPE78_02985</name>
</gene>
<dbReference type="SMART" id="SM00470">
    <property type="entry name" value="ParB"/>
    <property type="match status" value="1"/>
</dbReference>
<dbReference type="Pfam" id="PF02195">
    <property type="entry name" value="ParB_N"/>
    <property type="match status" value="1"/>
</dbReference>
<dbReference type="InterPro" id="IPR011111">
    <property type="entry name" value="Plasmid_RepB"/>
</dbReference>
<dbReference type="InterPro" id="IPR050336">
    <property type="entry name" value="Chromosome_partition/occlusion"/>
</dbReference>
<feature type="domain" description="ParB-like N-terminal" evidence="2">
    <location>
        <begin position="10"/>
        <end position="99"/>
    </location>
</feature>
<dbReference type="SUPFAM" id="SSF110849">
    <property type="entry name" value="ParB/Sulfiredoxin"/>
    <property type="match status" value="1"/>
</dbReference>
<accession>A0ABZ1E1E2</accession>
<dbReference type="RefSeq" id="WP_406721207.1">
    <property type="nucleotide sequence ID" value="NZ_CP135443.1"/>
</dbReference>
<dbReference type="Proteomes" id="UP001623290">
    <property type="component" value="Chromosome"/>
</dbReference>
<sequence length="301" mass="33299">MDAAPAQRVQIIPIAQIEVMNPRARNRQIHQEIVENIDMIGLKRPITLRRAATQSDRFELVCGEGRLEAFRMLGQTTIPAVIIEAGDAECMIMSLVENIARRQHRPIELMNEIGALRQRGMSEAVIAAKIGCAPSWVHLVCAMLEKGEDRLVAAVETGLIPVTLAAEIAQAEGDNVQNLLMDAYAEGHLKGKKLAQIRRLLAQRSAQTKAAKSPGAGPAPDAKSRKRQLTQSDLLKLYQREADRQRVLVRKSDMTQARLLFVMQALRDLLSETAFHALLRQKGLHDLPKALAERLQPASAP</sequence>
<dbReference type="EMBL" id="CP135443">
    <property type="protein sequence ID" value="WRY34271.1"/>
    <property type="molecule type" value="Genomic_DNA"/>
</dbReference>
<evidence type="ECO:0000313" key="4">
    <source>
        <dbReference type="Proteomes" id="UP001623290"/>
    </source>
</evidence>
<name>A0ABZ1E1E2_9RHOB</name>
<organism evidence="3 4">
    <name type="scientific">Thioclava litoralis</name>
    <dbReference type="NCBI Taxonomy" id="3076557"/>
    <lineage>
        <taxon>Bacteria</taxon>
        <taxon>Pseudomonadati</taxon>
        <taxon>Pseudomonadota</taxon>
        <taxon>Alphaproteobacteria</taxon>
        <taxon>Rhodobacterales</taxon>
        <taxon>Paracoccaceae</taxon>
        <taxon>Thioclava</taxon>
    </lineage>
</organism>
<evidence type="ECO:0000313" key="3">
    <source>
        <dbReference type="EMBL" id="WRY34271.1"/>
    </source>
</evidence>
<protein>
    <submittedName>
        <fullName evidence="3">Plasmid partitioning protein RepB C-terminal domain-containing protein</fullName>
    </submittedName>
</protein>
<evidence type="ECO:0000259" key="2">
    <source>
        <dbReference type="SMART" id="SM00470"/>
    </source>
</evidence>
<proteinExistence type="predicted"/>